<evidence type="ECO:0000259" key="1">
    <source>
        <dbReference type="PROSITE" id="PS51352"/>
    </source>
</evidence>
<dbReference type="RefSeq" id="WP_002471204.1">
    <property type="nucleotide sequence ID" value="NZ_CBCRVO010000001.1"/>
</dbReference>
<gene>
    <name evidence="2" type="ORF">CD039_05685</name>
</gene>
<evidence type="ECO:0000313" key="3">
    <source>
        <dbReference type="Proteomes" id="UP000242712"/>
    </source>
</evidence>
<feature type="domain" description="Thioredoxin" evidence="1">
    <location>
        <begin position="1"/>
        <end position="104"/>
    </location>
</feature>
<reference evidence="2 3" key="1">
    <citation type="submission" date="2017-08" db="EMBL/GenBank/DDBJ databases">
        <title>Draft genome sequences of 64 type strains of genus Staph aureus.</title>
        <authorList>
            <person name="Cole K."/>
            <person name="Golubchik T."/>
            <person name="Russell J."/>
            <person name="Foster D."/>
            <person name="Llewelyn M."/>
            <person name="Wilson D."/>
            <person name="Crook D."/>
            <person name="Paul J."/>
        </authorList>
    </citation>
    <scope>NUCLEOTIDE SEQUENCE [LARGE SCALE GENOMIC DNA]</scope>
    <source>
        <strain evidence="2 3">DSM 29875</strain>
    </source>
</reference>
<accession>A0A2K4FFW6</accession>
<dbReference type="PANTHER" id="PTHR10438">
    <property type="entry name" value="THIOREDOXIN"/>
    <property type="match status" value="1"/>
</dbReference>
<name>A0A2K4FFW6_9STAP</name>
<organism evidence="2 3">
    <name type="scientific">Staphylococcus argensis</name>
    <dbReference type="NCBI Taxonomy" id="1607738"/>
    <lineage>
        <taxon>Bacteria</taxon>
        <taxon>Bacillati</taxon>
        <taxon>Bacillota</taxon>
        <taxon>Bacilli</taxon>
        <taxon>Bacillales</taxon>
        <taxon>Staphylococcaceae</taxon>
        <taxon>Staphylococcus</taxon>
    </lineage>
</organism>
<dbReference type="Gene3D" id="3.40.30.10">
    <property type="entry name" value="Glutaredoxin"/>
    <property type="match status" value="1"/>
</dbReference>
<dbReference type="OrthoDB" id="7629852at2"/>
<proteinExistence type="predicted"/>
<dbReference type="PANTHER" id="PTHR10438:SF468">
    <property type="entry name" value="THIOREDOXIN-1-RELATED"/>
    <property type="match status" value="1"/>
</dbReference>
<dbReference type="InterPro" id="IPR050620">
    <property type="entry name" value="Thioredoxin_H-type-like"/>
</dbReference>
<dbReference type="AlphaFoldDB" id="A0A2K4FFW6"/>
<dbReference type="CDD" id="cd02947">
    <property type="entry name" value="TRX_family"/>
    <property type="match status" value="1"/>
</dbReference>
<dbReference type="InterPro" id="IPR013766">
    <property type="entry name" value="Thioredoxin_domain"/>
</dbReference>
<protein>
    <submittedName>
        <fullName evidence="2">Thioredoxin</fullName>
    </submittedName>
</protein>
<evidence type="ECO:0000313" key="2">
    <source>
        <dbReference type="EMBL" id="POA10242.1"/>
    </source>
</evidence>
<dbReference type="SUPFAM" id="SSF52833">
    <property type="entry name" value="Thioredoxin-like"/>
    <property type="match status" value="1"/>
</dbReference>
<dbReference type="EMBL" id="PPPX01000001">
    <property type="protein sequence ID" value="POA10242.1"/>
    <property type="molecule type" value="Genomic_DNA"/>
</dbReference>
<comment type="caution">
    <text evidence="2">The sequence shown here is derived from an EMBL/GenBank/DDBJ whole genome shotgun (WGS) entry which is preliminary data.</text>
</comment>
<dbReference type="InterPro" id="IPR036249">
    <property type="entry name" value="Thioredoxin-like_sf"/>
</dbReference>
<dbReference type="GeneID" id="98297837"/>
<keyword evidence="3" id="KW-1185">Reference proteome</keyword>
<dbReference type="Proteomes" id="UP000242712">
    <property type="component" value="Unassembled WGS sequence"/>
</dbReference>
<sequence>MKKLENEQQFADYKQGKVVFMFTATWCPDCRVIEPDLPQLEEKYDDFDFVSVDRDQFIDLCAQHDIMGIPSFLVYSNDELLGSYIGKERKSIEQIDQFLSELASEA</sequence>
<dbReference type="Pfam" id="PF00085">
    <property type="entry name" value="Thioredoxin"/>
    <property type="match status" value="1"/>
</dbReference>
<dbReference type="PROSITE" id="PS51352">
    <property type="entry name" value="THIOREDOXIN_2"/>
    <property type="match status" value="1"/>
</dbReference>